<evidence type="ECO:0000313" key="2">
    <source>
        <dbReference type="EMBL" id="MDR8019812.1"/>
    </source>
</evidence>
<gene>
    <name evidence="2" type="ORF">RIL96_09595</name>
</gene>
<organism evidence="2 3">
    <name type="scientific">Nesterenkonia aerolata</name>
    <dbReference type="NCBI Taxonomy" id="3074079"/>
    <lineage>
        <taxon>Bacteria</taxon>
        <taxon>Bacillati</taxon>
        <taxon>Actinomycetota</taxon>
        <taxon>Actinomycetes</taxon>
        <taxon>Micrococcales</taxon>
        <taxon>Micrococcaceae</taxon>
        <taxon>Nesterenkonia</taxon>
    </lineage>
</organism>
<dbReference type="Proteomes" id="UP001251870">
    <property type="component" value="Unassembled WGS sequence"/>
</dbReference>
<dbReference type="Pfam" id="PF00702">
    <property type="entry name" value="Hydrolase"/>
    <property type="match status" value="1"/>
</dbReference>
<reference evidence="2 3" key="1">
    <citation type="submission" date="2023-09" db="EMBL/GenBank/DDBJ databases">
        <title>Description of three actinobacteria isolated from air of manufacturing shop in a pharmaceutical factory.</title>
        <authorList>
            <person name="Zhang D.-F."/>
        </authorList>
    </citation>
    <scope>NUCLEOTIDE SEQUENCE [LARGE SCALE GENOMIC DNA]</scope>
    <source>
        <strain evidence="2 3">LY-0111</strain>
    </source>
</reference>
<dbReference type="InterPro" id="IPR044924">
    <property type="entry name" value="HAD-SF_hydro_IA_REG-2-like_cap"/>
</dbReference>
<proteinExistence type="predicted"/>
<dbReference type="InterPro" id="IPR036412">
    <property type="entry name" value="HAD-like_sf"/>
</dbReference>
<accession>A0ABU2DTI2</accession>
<dbReference type="InterPro" id="IPR023214">
    <property type="entry name" value="HAD_sf"/>
</dbReference>
<keyword evidence="3" id="KW-1185">Reference proteome</keyword>
<dbReference type="SUPFAM" id="SSF56784">
    <property type="entry name" value="HAD-like"/>
    <property type="match status" value="2"/>
</dbReference>
<dbReference type="GO" id="GO:0016787">
    <property type="term" value="F:hydrolase activity"/>
    <property type="evidence" value="ECO:0007669"/>
    <property type="project" value="UniProtKB-KW"/>
</dbReference>
<dbReference type="InterPro" id="IPR050155">
    <property type="entry name" value="HAD-like_hydrolase_sf"/>
</dbReference>
<evidence type="ECO:0000256" key="1">
    <source>
        <dbReference type="SAM" id="MobiDB-lite"/>
    </source>
</evidence>
<dbReference type="PANTHER" id="PTHR43434">
    <property type="entry name" value="PHOSPHOGLYCOLATE PHOSPHATASE"/>
    <property type="match status" value="1"/>
</dbReference>
<evidence type="ECO:0000313" key="3">
    <source>
        <dbReference type="Proteomes" id="UP001251870"/>
    </source>
</evidence>
<keyword evidence="2" id="KW-0378">Hydrolase</keyword>
<dbReference type="EMBL" id="JAVKGR010000011">
    <property type="protein sequence ID" value="MDR8019812.1"/>
    <property type="molecule type" value="Genomic_DNA"/>
</dbReference>
<dbReference type="PANTHER" id="PTHR43434:SF1">
    <property type="entry name" value="PHOSPHOGLYCOLATE PHOSPHATASE"/>
    <property type="match status" value="1"/>
</dbReference>
<sequence length="547" mass="59511">MTSLAALPLPQSLLLDYGGVLVSPRRHDNGTERFTAALTSLAQDRGVDLDVTQLTRNLRAGMAALSAWKDSSSRRLRPQELAPEEIVSDFLLSGMPNQVRAVLTSDATDVLEHMSRCHADHPLRTGIPELLDFCHDHDIRLGIVSNAHSSRRHRRELATFGIDEAFGVQIYSDEAGIRKPHPEMIGRAARALGTTADQCWFVGDTYDRDVVAGRRAGVGAVILTLDGVASGAPFETDERPDLTVESPAELLEHLRRRTEDDAATASPLAQVSGVSSTPTPTSPPTRVQHRGNRPPTLLIDHGGVISTTEKADRPLGELVDSVTDVLQRGGAPLTQEEIRTALVQGHDLYKSRKTTDSRSSSDPWAEVTPRQYWEEFIAPQMDERRAELLLAEAETLQPVLYRSKSRKTLREGAATLLSYCSAHDIRAVVVSNTLSGKGVRRVLADHGVAEHILGWVFSDELGRRKPCPQIFTRALQIAGDDGSGCLMLGDKVLNDAWGAQQAGIARRVLTHGGSDDSSALAQALRDGVATDLVDHPGQVIELLESLR</sequence>
<dbReference type="Gene3D" id="1.10.150.720">
    <property type="entry name" value="Haloacid dehalogenase-like hydrolase"/>
    <property type="match status" value="1"/>
</dbReference>
<dbReference type="Gene3D" id="3.40.50.1000">
    <property type="entry name" value="HAD superfamily/HAD-like"/>
    <property type="match status" value="2"/>
</dbReference>
<name>A0ABU2DTI2_9MICC</name>
<comment type="caution">
    <text evidence="2">The sequence shown here is derived from an EMBL/GenBank/DDBJ whole genome shotgun (WGS) entry which is preliminary data.</text>
</comment>
<dbReference type="SFLD" id="SFLDS00003">
    <property type="entry name" value="Haloacid_Dehalogenase"/>
    <property type="match status" value="1"/>
</dbReference>
<feature type="region of interest" description="Disordered" evidence="1">
    <location>
        <begin position="258"/>
        <end position="300"/>
    </location>
</feature>
<dbReference type="NCBIfam" id="TIGR01549">
    <property type="entry name" value="HAD-SF-IA-v1"/>
    <property type="match status" value="1"/>
</dbReference>
<dbReference type="InterPro" id="IPR041492">
    <property type="entry name" value="HAD_2"/>
</dbReference>
<dbReference type="Pfam" id="PF13419">
    <property type="entry name" value="HAD_2"/>
    <property type="match status" value="1"/>
</dbReference>
<dbReference type="SFLD" id="SFLDG01129">
    <property type="entry name" value="C1.5:_HAD__Beta-PGM__Phosphata"/>
    <property type="match status" value="1"/>
</dbReference>
<dbReference type="RefSeq" id="WP_310548803.1">
    <property type="nucleotide sequence ID" value="NZ_JAVKGR010000011.1"/>
</dbReference>
<dbReference type="InterPro" id="IPR006439">
    <property type="entry name" value="HAD-SF_hydro_IA"/>
</dbReference>
<protein>
    <submittedName>
        <fullName evidence="2">HAD-IA family hydrolase</fullName>
    </submittedName>
</protein>